<dbReference type="GO" id="GO:0070814">
    <property type="term" value="P:hydrogen sulfide biosynthetic process"/>
    <property type="evidence" value="ECO:0007669"/>
    <property type="project" value="UniProtKB-UniRule"/>
</dbReference>
<accession>A0A6A1TTF4</accession>
<proteinExistence type="inferred from homology"/>
<evidence type="ECO:0000256" key="10">
    <source>
        <dbReference type="ARBA" id="ARBA00029724"/>
    </source>
</evidence>
<keyword evidence="9 13" id="KW-0067">ATP-binding</keyword>
<dbReference type="InterPro" id="IPR002891">
    <property type="entry name" value="APS"/>
</dbReference>
<keyword evidence="13" id="KW-0597">Phosphoprotein</keyword>
<evidence type="ECO:0000256" key="12">
    <source>
        <dbReference type="ARBA" id="ARBA00031464"/>
    </source>
</evidence>
<dbReference type="AlphaFoldDB" id="A0A6A1TTF4"/>
<evidence type="ECO:0000256" key="5">
    <source>
        <dbReference type="ARBA" id="ARBA00012121"/>
    </source>
</evidence>
<evidence type="ECO:0000256" key="3">
    <source>
        <dbReference type="ARBA" id="ARBA00004806"/>
    </source>
</evidence>
<comment type="catalytic activity">
    <reaction evidence="1 13 14">
        <text>adenosine 5'-phosphosulfate + ATP = 3'-phosphoadenylyl sulfate + ADP + H(+)</text>
        <dbReference type="Rhea" id="RHEA:24152"/>
        <dbReference type="ChEBI" id="CHEBI:15378"/>
        <dbReference type="ChEBI" id="CHEBI:30616"/>
        <dbReference type="ChEBI" id="CHEBI:58243"/>
        <dbReference type="ChEBI" id="CHEBI:58339"/>
        <dbReference type="ChEBI" id="CHEBI:456216"/>
        <dbReference type="EC" id="2.7.1.25"/>
    </reaction>
</comment>
<comment type="function">
    <text evidence="2 13 14">Catalyzes the synthesis of activated sulfate.</text>
</comment>
<evidence type="ECO:0000259" key="15">
    <source>
        <dbReference type="Pfam" id="PF01583"/>
    </source>
</evidence>
<evidence type="ECO:0000256" key="14">
    <source>
        <dbReference type="RuleBase" id="RU004347"/>
    </source>
</evidence>
<dbReference type="CDD" id="cd02027">
    <property type="entry name" value="APSK"/>
    <property type="match status" value="1"/>
</dbReference>
<dbReference type="UniPathway" id="UPA00140">
    <property type="reaction ID" value="UER00205"/>
</dbReference>
<comment type="similarity">
    <text evidence="4 13 14">Belongs to the APS kinase family.</text>
</comment>
<dbReference type="RefSeq" id="WP_151041710.1">
    <property type="nucleotide sequence ID" value="NZ_JANFGR010000019.1"/>
</dbReference>
<protein>
    <recommendedName>
        <fullName evidence="5 13">Adenylyl-sulfate kinase</fullName>
        <ecNumber evidence="5 13">2.7.1.25</ecNumber>
    </recommendedName>
    <alternativeName>
        <fullName evidence="11 13">APS kinase</fullName>
    </alternativeName>
    <alternativeName>
        <fullName evidence="12 13">ATP adenosine-5'-phosphosulfate 3'-phosphotransferase</fullName>
    </alternativeName>
    <alternativeName>
        <fullName evidence="10 13">Adenosine-5'-phosphosulfate kinase</fullName>
    </alternativeName>
</protein>
<evidence type="ECO:0000313" key="16">
    <source>
        <dbReference type="EMBL" id="KAB1086197.1"/>
    </source>
</evidence>
<comment type="caution">
    <text evidence="16">The sequence shown here is derived from an EMBL/GenBank/DDBJ whole genome shotgun (WGS) entry which is preliminary data.</text>
</comment>
<sequence length="198" mass="21818">MVFSANDQTNLQSPVFAVTRDDRARLLRCPSKVVWLTGLSGAGKSTLANALEQFMHSKGRLTYILDGDNIRGGLNRDLGFDQTSRDENIRRAAEVARLMADAGVTVLAAFISPLVRQRETARRVIGDKDFIEIYVSTPLEICRRRDPKGLYGKALQGGIQAMTGIDSEYEAPRNPHLIVDTSIETTASAVARISKLLR</sequence>
<dbReference type="PANTHER" id="PTHR11055:SF1">
    <property type="entry name" value="PAPS SYNTHETASE, ISOFORM D"/>
    <property type="match status" value="1"/>
</dbReference>
<feature type="binding site" evidence="13">
    <location>
        <begin position="38"/>
        <end position="45"/>
    </location>
    <ligand>
        <name>ATP</name>
        <dbReference type="ChEBI" id="CHEBI:30616"/>
    </ligand>
</feature>
<dbReference type="Pfam" id="PF01583">
    <property type="entry name" value="APS_kinase"/>
    <property type="match status" value="1"/>
</dbReference>
<dbReference type="NCBIfam" id="NF003013">
    <property type="entry name" value="PRK03846.1"/>
    <property type="match status" value="1"/>
</dbReference>
<evidence type="ECO:0000256" key="4">
    <source>
        <dbReference type="ARBA" id="ARBA00007008"/>
    </source>
</evidence>
<name>A0A6A1TTF4_NEOGA</name>
<keyword evidence="6 13" id="KW-0808">Transferase</keyword>
<organism evidence="16 17">
    <name type="scientific">Neorhizobium galegae</name>
    <name type="common">Rhizobium galegae</name>
    <dbReference type="NCBI Taxonomy" id="399"/>
    <lineage>
        <taxon>Bacteria</taxon>
        <taxon>Pseudomonadati</taxon>
        <taxon>Pseudomonadota</taxon>
        <taxon>Alphaproteobacteria</taxon>
        <taxon>Hyphomicrobiales</taxon>
        <taxon>Rhizobiaceae</taxon>
        <taxon>Rhizobium/Agrobacterium group</taxon>
        <taxon>Neorhizobium</taxon>
    </lineage>
</organism>
<keyword evidence="7 13" id="KW-0547">Nucleotide-binding</keyword>
<dbReference type="GO" id="GO:0005524">
    <property type="term" value="F:ATP binding"/>
    <property type="evidence" value="ECO:0007669"/>
    <property type="project" value="UniProtKB-UniRule"/>
</dbReference>
<dbReference type="Proteomes" id="UP000386575">
    <property type="component" value="Unassembled WGS sequence"/>
</dbReference>
<evidence type="ECO:0000256" key="2">
    <source>
        <dbReference type="ARBA" id="ARBA00002632"/>
    </source>
</evidence>
<dbReference type="InterPro" id="IPR027417">
    <property type="entry name" value="P-loop_NTPase"/>
</dbReference>
<evidence type="ECO:0000256" key="13">
    <source>
        <dbReference type="HAMAP-Rule" id="MF_00065"/>
    </source>
</evidence>
<dbReference type="SUPFAM" id="SSF52540">
    <property type="entry name" value="P-loop containing nucleoside triphosphate hydrolases"/>
    <property type="match status" value="1"/>
</dbReference>
<dbReference type="Gene3D" id="3.40.50.300">
    <property type="entry name" value="P-loop containing nucleotide triphosphate hydrolases"/>
    <property type="match status" value="1"/>
</dbReference>
<evidence type="ECO:0000313" key="17">
    <source>
        <dbReference type="Proteomes" id="UP000386575"/>
    </source>
</evidence>
<evidence type="ECO:0000256" key="1">
    <source>
        <dbReference type="ARBA" id="ARBA00001823"/>
    </source>
</evidence>
<dbReference type="PANTHER" id="PTHR11055">
    <property type="entry name" value="BIFUNCTIONAL 3'-PHOSPHOADENOSINE 5'-PHOSPHOSULFATE SYNTHASE"/>
    <property type="match status" value="1"/>
</dbReference>
<evidence type="ECO:0000256" key="6">
    <source>
        <dbReference type="ARBA" id="ARBA00022679"/>
    </source>
</evidence>
<keyword evidence="8 13" id="KW-0418">Kinase</keyword>
<evidence type="ECO:0000256" key="9">
    <source>
        <dbReference type="ARBA" id="ARBA00022840"/>
    </source>
</evidence>
<evidence type="ECO:0000256" key="7">
    <source>
        <dbReference type="ARBA" id="ARBA00022741"/>
    </source>
</evidence>
<dbReference type="NCBIfam" id="TIGR00455">
    <property type="entry name" value="apsK"/>
    <property type="match status" value="1"/>
</dbReference>
<dbReference type="GO" id="GO:0000103">
    <property type="term" value="P:sulfate assimilation"/>
    <property type="evidence" value="ECO:0007669"/>
    <property type="project" value="UniProtKB-UniRule"/>
</dbReference>
<feature type="domain" description="APS kinase" evidence="15">
    <location>
        <begin position="31"/>
        <end position="180"/>
    </location>
</feature>
<gene>
    <name evidence="13 16" type="primary">cysC</name>
    <name evidence="16" type="ORF">F4V91_06960</name>
</gene>
<comment type="pathway">
    <text evidence="3 13 14">Sulfur metabolism; hydrogen sulfide biosynthesis; sulfite from sulfate: step 2/3.</text>
</comment>
<reference evidence="16 17" key="1">
    <citation type="submission" date="2019-09" db="EMBL/GenBank/DDBJ databases">
        <title>Genome sequencing of Ng87 strain.</title>
        <authorList>
            <person name="Karasev E.S."/>
            <person name="Andronov E."/>
        </authorList>
    </citation>
    <scope>NUCLEOTIDE SEQUENCE [LARGE SCALE GENOMIC DNA]</scope>
    <source>
        <strain evidence="16 17">Ng87</strain>
    </source>
</reference>
<dbReference type="GO" id="GO:0004020">
    <property type="term" value="F:adenylylsulfate kinase activity"/>
    <property type="evidence" value="ECO:0007669"/>
    <property type="project" value="UniProtKB-UniRule"/>
</dbReference>
<dbReference type="HAMAP" id="MF_00065">
    <property type="entry name" value="Adenylyl_sulf_kinase"/>
    <property type="match status" value="1"/>
</dbReference>
<evidence type="ECO:0000256" key="8">
    <source>
        <dbReference type="ARBA" id="ARBA00022777"/>
    </source>
</evidence>
<feature type="active site" description="Phosphoserine intermediate" evidence="13">
    <location>
        <position position="112"/>
    </location>
</feature>
<dbReference type="EMBL" id="VZUL01000002">
    <property type="protein sequence ID" value="KAB1086197.1"/>
    <property type="molecule type" value="Genomic_DNA"/>
</dbReference>
<evidence type="ECO:0000256" key="11">
    <source>
        <dbReference type="ARBA" id="ARBA00031393"/>
    </source>
</evidence>
<dbReference type="EC" id="2.7.1.25" evidence="5 13"/>
<dbReference type="InterPro" id="IPR059117">
    <property type="entry name" value="APS_kinase_dom"/>
</dbReference>